<dbReference type="Pfam" id="PF16095">
    <property type="entry name" value="COR-A"/>
    <property type="match status" value="1"/>
</dbReference>
<dbReference type="Gene3D" id="3.40.50.300">
    <property type="entry name" value="P-loop containing nucleotide triphosphate hydrolases"/>
    <property type="match status" value="1"/>
</dbReference>
<protein>
    <recommendedName>
        <fullName evidence="3">COR domain-containing protein</fullName>
    </recommendedName>
</protein>
<dbReference type="InterPro" id="IPR036388">
    <property type="entry name" value="WH-like_DNA-bd_sf"/>
</dbReference>
<dbReference type="SUPFAM" id="SSF52540">
    <property type="entry name" value="P-loop containing nucleoside triphosphate hydrolases"/>
    <property type="match status" value="1"/>
</dbReference>
<evidence type="ECO:0000256" key="2">
    <source>
        <dbReference type="SAM" id="MobiDB-lite"/>
    </source>
</evidence>
<sequence>MDTNAQRLYTEALTAGSEKVYNIKLTMIGQKSVGKTSLIRQLLGEGARETGTESTEDINIQNMCCQIDPDTRDWIKKTDAIPSNGHRQDDVVISATTTKEREISKRPEAIEIMPSYDISKRPEAIEITPSYEVSKRPEAIEITPSYDISQIIVSNKYFGTLVEPDTDDVQNRMTNDAGILPNKTLGILFLEQNIQCSNLGREPPSRKQHSEPSSSNATQDIMSTDANISPSKTQLPSLRGEILPSFIELQSSSIANDEENHYYNIDKRIQNADSDIKCSHFDFKKQNECQHVNSFQGEITKHDQIERTLATSMKATCNITLMDSIGHTMSYITQHASLSRRKLYIILTNLSLSLSDAVNEDNLKMTDERDEISTIQDTLVYWLNSIFSRVFVSSDCKSHMEINENKQMQGSESDQDNTRFCPSIILVGTHVDKIPQESLNNHKESYFQEIRNMVKDKPIRHYLVDKDFTINNLGSDSTINELKSKIFEMVQKQEYWGEELPARWIRLEQELMMLRQKEEPVINYADVEKINDSLQPKIERPEELELFLRFEHDIGNIVFFNTEGFRHKVIIDPELLIRGLTTFIESNQLIKTHQEIPGKWSDFNRNGRLARTCIDFLWSHHPDLHEHREYLLNVMGRINIVAGPLLDEDNRDVYYWVPCIIHEKVPDHIKSLGESGDTTKTPALCFQSINNFIHIAVFFSLIALCLSKWPPGMEGKNYLLFSGLCVFELDDLHSLTLALNDSVIHATVIRYTKKRRVPDLSVCITVRNYLQTALSEIADRLCPSSEFEICIKCNKSSLLTNEGLHKLSSLRKHDEMRCNSHEGIHCVDSLELLSFWEDAESRIPNKVLSTTATKAVTSS</sequence>
<reference evidence="4" key="3">
    <citation type="submission" date="2023-05" db="EMBL/GenBank/DDBJ databases">
        <authorList>
            <person name="Smith C.H."/>
        </authorList>
    </citation>
    <scope>NUCLEOTIDE SEQUENCE</scope>
    <source>
        <strain evidence="4">CHS0354</strain>
        <tissue evidence="4">Mantle</tissue>
    </source>
</reference>
<feature type="compositionally biased region" description="Polar residues" evidence="2">
    <location>
        <begin position="211"/>
        <end position="221"/>
    </location>
</feature>
<dbReference type="EMBL" id="JAEAOA010000674">
    <property type="protein sequence ID" value="KAK3598551.1"/>
    <property type="molecule type" value="Genomic_DNA"/>
</dbReference>
<dbReference type="InterPro" id="IPR032171">
    <property type="entry name" value="COR-A"/>
</dbReference>
<dbReference type="Proteomes" id="UP001195483">
    <property type="component" value="Unassembled WGS sequence"/>
</dbReference>
<evidence type="ECO:0000313" key="4">
    <source>
        <dbReference type="EMBL" id="KAK3598551.1"/>
    </source>
</evidence>
<reference evidence="4" key="2">
    <citation type="journal article" date="2021" name="Genome Biol. Evol.">
        <title>Developing a high-quality reference genome for a parasitic bivalve with doubly uniparental inheritance (Bivalvia: Unionida).</title>
        <authorList>
            <person name="Smith C.H."/>
        </authorList>
    </citation>
    <scope>NUCLEOTIDE SEQUENCE</scope>
    <source>
        <strain evidence="4">CHS0354</strain>
        <tissue evidence="4">Mantle</tissue>
    </source>
</reference>
<evidence type="ECO:0000259" key="3">
    <source>
        <dbReference type="Pfam" id="PF16095"/>
    </source>
</evidence>
<feature type="region of interest" description="Disordered" evidence="2">
    <location>
        <begin position="198"/>
        <end position="221"/>
    </location>
</feature>
<evidence type="ECO:0000256" key="1">
    <source>
        <dbReference type="ARBA" id="ARBA00022737"/>
    </source>
</evidence>
<dbReference type="Gene3D" id="3.30.70.1390">
    <property type="entry name" value="ROC domain from the Parkinson's disease-associated leucine-rich repeat kinase 2"/>
    <property type="match status" value="1"/>
</dbReference>
<keyword evidence="1" id="KW-0677">Repeat</keyword>
<gene>
    <name evidence="4" type="ORF">CHS0354_010728</name>
</gene>
<evidence type="ECO:0000313" key="5">
    <source>
        <dbReference type="Proteomes" id="UP001195483"/>
    </source>
</evidence>
<name>A0AAE0SUW3_9BIVA</name>
<dbReference type="AlphaFoldDB" id="A0AAE0SUW3"/>
<dbReference type="InterPro" id="IPR027417">
    <property type="entry name" value="P-loop_NTPase"/>
</dbReference>
<comment type="caution">
    <text evidence="4">The sequence shown here is derived from an EMBL/GenBank/DDBJ whole genome shotgun (WGS) entry which is preliminary data.</text>
</comment>
<feature type="domain" description="COR" evidence="3">
    <location>
        <begin position="501"/>
        <end position="640"/>
    </location>
</feature>
<dbReference type="Gene3D" id="1.10.10.10">
    <property type="entry name" value="Winged helix-like DNA-binding domain superfamily/Winged helix DNA-binding domain"/>
    <property type="match status" value="1"/>
</dbReference>
<organism evidence="4 5">
    <name type="scientific">Potamilus streckersoni</name>
    <dbReference type="NCBI Taxonomy" id="2493646"/>
    <lineage>
        <taxon>Eukaryota</taxon>
        <taxon>Metazoa</taxon>
        <taxon>Spiralia</taxon>
        <taxon>Lophotrochozoa</taxon>
        <taxon>Mollusca</taxon>
        <taxon>Bivalvia</taxon>
        <taxon>Autobranchia</taxon>
        <taxon>Heteroconchia</taxon>
        <taxon>Palaeoheterodonta</taxon>
        <taxon>Unionida</taxon>
        <taxon>Unionoidea</taxon>
        <taxon>Unionidae</taxon>
        <taxon>Ambleminae</taxon>
        <taxon>Lampsilini</taxon>
        <taxon>Potamilus</taxon>
    </lineage>
</organism>
<accession>A0AAE0SUW3</accession>
<keyword evidence="5" id="KW-1185">Reference proteome</keyword>
<proteinExistence type="predicted"/>
<reference evidence="4" key="1">
    <citation type="journal article" date="2021" name="Genome Biol. Evol.">
        <title>A High-Quality Reference Genome for a Parasitic Bivalve with Doubly Uniparental Inheritance (Bivalvia: Unionida).</title>
        <authorList>
            <person name="Smith C.H."/>
        </authorList>
    </citation>
    <scope>NUCLEOTIDE SEQUENCE</scope>
    <source>
        <strain evidence="4">CHS0354</strain>
    </source>
</reference>